<name>A0A344TKL8_9BACT</name>
<gene>
    <name evidence="2" type="ORF">DR864_16235</name>
</gene>
<evidence type="ECO:0000313" key="2">
    <source>
        <dbReference type="EMBL" id="AXE19189.1"/>
    </source>
</evidence>
<sequence length="87" mass="10498">MTEQKYKLLIDNYLNKGSSVEKFTNAFFQQWKHDRDNEIVHDSKFQRLIDRLFTSCDCYSENLQRPIEISETELRNEVGLLSHIWWG</sequence>
<dbReference type="EMBL" id="CP030850">
    <property type="protein sequence ID" value="AXE19189.1"/>
    <property type="molecule type" value="Genomic_DNA"/>
</dbReference>
<dbReference type="InterPro" id="IPR036471">
    <property type="entry name" value="Colicin_D_sf"/>
</dbReference>
<dbReference type="RefSeq" id="WP_114067973.1">
    <property type="nucleotide sequence ID" value="NZ_CP030850.1"/>
</dbReference>
<dbReference type="AlphaFoldDB" id="A0A344TKL8"/>
<protein>
    <recommendedName>
        <fullName evidence="1">Colicin D immunity protein domain-containing protein</fullName>
    </recommendedName>
</protein>
<dbReference type="GO" id="GO:0015643">
    <property type="term" value="F:toxic substance binding"/>
    <property type="evidence" value="ECO:0007669"/>
    <property type="project" value="InterPro"/>
</dbReference>
<proteinExistence type="predicted"/>
<accession>A0A344TKL8</accession>
<dbReference type="OrthoDB" id="965175at2"/>
<dbReference type="Proteomes" id="UP000251993">
    <property type="component" value="Chromosome"/>
</dbReference>
<dbReference type="Pfam" id="PF09204">
    <property type="entry name" value="Colicin_immun"/>
    <property type="match status" value="1"/>
</dbReference>
<dbReference type="GO" id="GO:0030153">
    <property type="term" value="P:bacteriocin immunity"/>
    <property type="evidence" value="ECO:0007669"/>
    <property type="project" value="InterPro"/>
</dbReference>
<dbReference type="InterPro" id="IPR015287">
    <property type="entry name" value="Colicin_D_immunity_dom"/>
</dbReference>
<evidence type="ECO:0000259" key="1">
    <source>
        <dbReference type="Pfam" id="PF09204"/>
    </source>
</evidence>
<keyword evidence="3" id="KW-1185">Reference proteome</keyword>
<reference evidence="2 3" key="1">
    <citation type="submission" date="2018-07" db="EMBL/GenBank/DDBJ databases">
        <title>Genome sequencing of Runella.</title>
        <authorList>
            <person name="Baek M.-G."/>
            <person name="Yi H."/>
        </authorList>
    </citation>
    <scope>NUCLEOTIDE SEQUENCE [LARGE SCALE GENOMIC DNA]</scope>
    <source>
        <strain evidence="2 3">HYN0085</strain>
    </source>
</reference>
<evidence type="ECO:0000313" key="3">
    <source>
        <dbReference type="Proteomes" id="UP000251993"/>
    </source>
</evidence>
<dbReference type="Gene3D" id="1.20.120.650">
    <property type="entry name" value="Colicin D"/>
    <property type="match status" value="1"/>
</dbReference>
<feature type="domain" description="Colicin D immunity protein" evidence="1">
    <location>
        <begin position="1"/>
        <end position="78"/>
    </location>
</feature>
<organism evidence="2 3">
    <name type="scientific">Runella rosea</name>
    <dbReference type="NCBI Taxonomy" id="2259595"/>
    <lineage>
        <taxon>Bacteria</taxon>
        <taxon>Pseudomonadati</taxon>
        <taxon>Bacteroidota</taxon>
        <taxon>Cytophagia</taxon>
        <taxon>Cytophagales</taxon>
        <taxon>Spirosomataceae</taxon>
        <taxon>Runella</taxon>
    </lineage>
</organism>
<dbReference type="KEGG" id="run:DR864_16235"/>